<feature type="transmembrane region" description="Helical" evidence="1">
    <location>
        <begin position="66"/>
        <end position="90"/>
    </location>
</feature>
<gene>
    <name evidence="2" type="ORF">E2L00_12020</name>
</gene>
<name>A0ABX0VPV4_9ENTR</name>
<feature type="transmembrane region" description="Helical" evidence="1">
    <location>
        <begin position="111"/>
        <end position="128"/>
    </location>
</feature>
<feature type="transmembrane region" description="Helical" evidence="1">
    <location>
        <begin position="140"/>
        <end position="163"/>
    </location>
</feature>
<proteinExistence type="predicted"/>
<evidence type="ECO:0000256" key="1">
    <source>
        <dbReference type="SAM" id="Phobius"/>
    </source>
</evidence>
<dbReference type="EMBL" id="SOYS01000004">
    <property type="protein sequence ID" value="NIY48236.1"/>
    <property type="molecule type" value="Genomic_DNA"/>
</dbReference>
<accession>A0ABX0VPV4</accession>
<keyword evidence="3" id="KW-1185">Reference proteome</keyword>
<keyword evidence="1" id="KW-0472">Membrane</keyword>
<keyword evidence="1" id="KW-0812">Transmembrane</keyword>
<dbReference type="Proteomes" id="UP000697927">
    <property type="component" value="Unassembled WGS sequence"/>
</dbReference>
<evidence type="ECO:0000313" key="3">
    <source>
        <dbReference type="Proteomes" id="UP000697927"/>
    </source>
</evidence>
<organism evidence="2 3">
    <name type="scientific">Cedecea colo</name>
    <dbReference type="NCBI Taxonomy" id="2552946"/>
    <lineage>
        <taxon>Bacteria</taxon>
        <taxon>Pseudomonadati</taxon>
        <taxon>Pseudomonadota</taxon>
        <taxon>Gammaproteobacteria</taxon>
        <taxon>Enterobacterales</taxon>
        <taxon>Enterobacteriaceae</taxon>
        <taxon>Cedecea</taxon>
    </lineage>
</organism>
<protein>
    <submittedName>
        <fullName evidence="2">Uncharacterized protein</fullName>
    </submittedName>
</protein>
<reference evidence="2 3" key="1">
    <citation type="journal article" date="2020" name="Microorganisms">
        <title>Polyphasic Characterisation of Cedecea colo sp. nov., a New Enteric Bacterium Isolated from the Koala Hindgut.</title>
        <authorList>
            <person name="Boath J.M."/>
            <person name="Dakhal S."/>
            <person name="Van T.T.H."/>
            <person name="Moore R.J."/>
            <person name="Dekiwadia C."/>
            <person name="Macreadie I.G."/>
        </authorList>
    </citation>
    <scope>NUCLEOTIDE SEQUENCE [LARGE SCALE GENOMIC DNA]</scope>
    <source>
        <strain evidence="2 3">ZA</strain>
    </source>
</reference>
<evidence type="ECO:0000313" key="2">
    <source>
        <dbReference type="EMBL" id="NIY48236.1"/>
    </source>
</evidence>
<sequence>MAKHALSLFIKIALFAVVMPIVAKVIPYDGLVDSITGLFDFQSAQKFIRFILGEPDLEAWESLHDYFGILINVLISVPVMGAVITAYRGITHRVSPAGISRDWASSTLRRFAKIFGFTFLFWALIRFLPYQSVFPDEQTYLAFTMAAIVGFNLLLTMACYWFIKKKITTKRSL</sequence>
<dbReference type="RefSeq" id="WP_167611622.1">
    <property type="nucleotide sequence ID" value="NZ_SOYS01000004.1"/>
</dbReference>
<comment type="caution">
    <text evidence="2">The sequence shown here is derived from an EMBL/GenBank/DDBJ whole genome shotgun (WGS) entry which is preliminary data.</text>
</comment>
<keyword evidence="1" id="KW-1133">Transmembrane helix</keyword>